<dbReference type="Pfam" id="PF00528">
    <property type="entry name" value="BPD_transp_1"/>
    <property type="match status" value="1"/>
</dbReference>
<dbReference type="PANTHER" id="PTHR30614">
    <property type="entry name" value="MEMBRANE COMPONENT OF AMINO ACID ABC TRANSPORTER"/>
    <property type="match status" value="1"/>
</dbReference>
<feature type="transmembrane region" description="Helical" evidence="8">
    <location>
        <begin position="88"/>
        <end position="107"/>
    </location>
</feature>
<evidence type="ECO:0000256" key="1">
    <source>
        <dbReference type="ARBA" id="ARBA00004651"/>
    </source>
</evidence>
<feature type="domain" description="ABC transmembrane type-1" evidence="9">
    <location>
        <begin position="36"/>
        <end position="229"/>
    </location>
</feature>
<sequence length="246" mass="28623">MENFFVDWFLWLHSEHGIKLTIFYDHWDRGRFIKGIWTTIHLSFVTIVLSIVIGIIGAWFQKSRFVWIRIIVQGYIQFFRNTPPLIQLYFFYFAIDTFLSGIFNIHGGILGSYGWAVVSLSFFAGAFNVEIFRAGVEAVPESTVESAISLGYSRRQIYQYVTLPLAFRVCLPALNNNLINLIKTTTVAYAIAVPETLYVANQIWSDEYNVFEMMNVVWVIYIIIVGFLVWLMHRWERSTRIPGFGQ</sequence>
<reference evidence="10" key="1">
    <citation type="submission" date="2018-05" db="EMBL/GenBank/DDBJ databases">
        <authorList>
            <person name="Lanie J.A."/>
            <person name="Ng W.-L."/>
            <person name="Kazmierczak K.M."/>
            <person name="Andrzejewski T.M."/>
            <person name="Davidsen T.M."/>
            <person name="Wayne K.J."/>
            <person name="Tettelin H."/>
            <person name="Glass J.I."/>
            <person name="Rusch D."/>
            <person name="Podicherti R."/>
            <person name="Tsui H.-C.T."/>
            <person name="Winkler M.E."/>
        </authorList>
    </citation>
    <scope>NUCLEOTIDE SEQUENCE</scope>
</reference>
<dbReference type="InterPro" id="IPR010065">
    <property type="entry name" value="AA_ABC_transptr_permease_3TM"/>
</dbReference>
<feature type="transmembrane region" description="Helical" evidence="8">
    <location>
        <begin position="113"/>
        <end position="136"/>
    </location>
</feature>
<keyword evidence="3" id="KW-1003">Cell membrane</keyword>
<evidence type="ECO:0000256" key="2">
    <source>
        <dbReference type="ARBA" id="ARBA00022448"/>
    </source>
</evidence>
<keyword evidence="6 8" id="KW-1133">Transmembrane helix</keyword>
<evidence type="ECO:0000313" key="10">
    <source>
        <dbReference type="EMBL" id="SVA75402.1"/>
    </source>
</evidence>
<dbReference type="GO" id="GO:0022857">
    <property type="term" value="F:transmembrane transporter activity"/>
    <property type="evidence" value="ECO:0007669"/>
    <property type="project" value="InterPro"/>
</dbReference>
<dbReference type="GO" id="GO:0006865">
    <property type="term" value="P:amino acid transport"/>
    <property type="evidence" value="ECO:0007669"/>
    <property type="project" value="UniProtKB-KW"/>
</dbReference>
<feature type="transmembrane region" description="Helical" evidence="8">
    <location>
        <begin position="213"/>
        <end position="232"/>
    </location>
</feature>
<dbReference type="CDD" id="cd06261">
    <property type="entry name" value="TM_PBP2"/>
    <property type="match status" value="1"/>
</dbReference>
<dbReference type="InterPro" id="IPR000515">
    <property type="entry name" value="MetI-like"/>
</dbReference>
<dbReference type="PANTHER" id="PTHR30614:SF0">
    <property type="entry name" value="L-CYSTINE TRANSPORT SYSTEM PERMEASE PROTEIN TCYL"/>
    <property type="match status" value="1"/>
</dbReference>
<comment type="subcellular location">
    <subcellularLocation>
        <location evidence="1">Cell membrane</location>
        <topology evidence="1">Multi-pass membrane protein</topology>
    </subcellularLocation>
</comment>
<dbReference type="Gene3D" id="1.10.3720.10">
    <property type="entry name" value="MetI-like"/>
    <property type="match status" value="1"/>
</dbReference>
<dbReference type="PROSITE" id="PS50928">
    <property type="entry name" value="ABC_TM1"/>
    <property type="match status" value="1"/>
</dbReference>
<proteinExistence type="predicted"/>
<dbReference type="NCBIfam" id="TIGR01726">
    <property type="entry name" value="HEQRo_perm_3TM"/>
    <property type="match status" value="1"/>
</dbReference>
<name>A0A381YFN6_9ZZZZ</name>
<dbReference type="AlphaFoldDB" id="A0A381YFN6"/>
<keyword evidence="2" id="KW-0813">Transport</keyword>
<keyword evidence="4 8" id="KW-0812">Transmembrane</keyword>
<accession>A0A381YFN6</accession>
<evidence type="ECO:0000256" key="5">
    <source>
        <dbReference type="ARBA" id="ARBA00022970"/>
    </source>
</evidence>
<keyword evidence="7 8" id="KW-0472">Membrane</keyword>
<evidence type="ECO:0000256" key="8">
    <source>
        <dbReference type="SAM" id="Phobius"/>
    </source>
</evidence>
<keyword evidence="5" id="KW-0029">Amino-acid transport</keyword>
<evidence type="ECO:0000256" key="7">
    <source>
        <dbReference type="ARBA" id="ARBA00023136"/>
    </source>
</evidence>
<evidence type="ECO:0000259" key="9">
    <source>
        <dbReference type="PROSITE" id="PS50928"/>
    </source>
</evidence>
<dbReference type="GO" id="GO:0043190">
    <property type="term" value="C:ATP-binding cassette (ABC) transporter complex"/>
    <property type="evidence" value="ECO:0007669"/>
    <property type="project" value="InterPro"/>
</dbReference>
<evidence type="ECO:0000256" key="6">
    <source>
        <dbReference type="ARBA" id="ARBA00022989"/>
    </source>
</evidence>
<protein>
    <recommendedName>
        <fullName evidence="9">ABC transmembrane type-1 domain-containing protein</fullName>
    </recommendedName>
</protein>
<dbReference type="SUPFAM" id="SSF161098">
    <property type="entry name" value="MetI-like"/>
    <property type="match status" value="1"/>
</dbReference>
<evidence type="ECO:0000256" key="3">
    <source>
        <dbReference type="ARBA" id="ARBA00022475"/>
    </source>
</evidence>
<feature type="transmembrane region" description="Helical" evidence="8">
    <location>
        <begin position="36"/>
        <end position="60"/>
    </location>
</feature>
<dbReference type="InterPro" id="IPR035906">
    <property type="entry name" value="MetI-like_sf"/>
</dbReference>
<dbReference type="EMBL" id="UINC01018042">
    <property type="protein sequence ID" value="SVA75402.1"/>
    <property type="molecule type" value="Genomic_DNA"/>
</dbReference>
<evidence type="ECO:0000256" key="4">
    <source>
        <dbReference type="ARBA" id="ARBA00022692"/>
    </source>
</evidence>
<organism evidence="10">
    <name type="scientific">marine metagenome</name>
    <dbReference type="NCBI Taxonomy" id="408172"/>
    <lineage>
        <taxon>unclassified sequences</taxon>
        <taxon>metagenomes</taxon>
        <taxon>ecological metagenomes</taxon>
    </lineage>
</organism>
<gene>
    <name evidence="10" type="ORF">METZ01_LOCUS128256</name>
</gene>
<dbReference type="InterPro" id="IPR043429">
    <property type="entry name" value="ArtM/GltK/GlnP/TcyL/YhdX-like"/>
</dbReference>